<dbReference type="EMBL" id="JYDI01005334">
    <property type="protein sequence ID" value="KRY04887.1"/>
    <property type="molecule type" value="Genomic_DNA"/>
</dbReference>
<organism evidence="1 2">
    <name type="scientific">Trichinella britovi</name>
    <name type="common">Parasitic roundworm</name>
    <dbReference type="NCBI Taxonomy" id="45882"/>
    <lineage>
        <taxon>Eukaryota</taxon>
        <taxon>Metazoa</taxon>
        <taxon>Ecdysozoa</taxon>
        <taxon>Nematoda</taxon>
        <taxon>Enoplea</taxon>
        <taxon>Dorylaimia</taxon>
        <taxon>Trichinellida</taxon>
        <taxon>Trichinellidae</taxon>
        <taxon>Trichinella</taxon>
    </lineage>
</organism>
<protein>
    <submittedName>
        <fullName evidence="1">Uncharacterized protein</fullName>
    </submittedName>
</protein>
<reference evidence="1 2" key="1">
    <citation type="submission" date="2015-01" db="EMBL/GenBank/DDBJ databases">
        <title>Evolution of Trichinella species and genotypes.</title>
        <authorList>
            <person name="Korhonen P.K."/>
            <person name="Edoardo P."/>
            <person name="Giuseppe L.R."/>
            <person name="Gasser R.B."/>
        </authorList>
    </citation>
    <scope>NUCLEOTIDE SEQUENCE [LARGE SCALE GENOMIC DNA]</scope>
    <source>
        <strain evidence="1">ISS120</strain>
    </source>
</reference>
<dbReference type="AlphaFoldDB" id="A0A0V0YX62"/>
<name>A0A0V0YX62_TRIBR</name>
<dbReference type="Proteomes" id="UP000054653">
    <property type="component" value="Unassembled WGS sequence"/>
</dbReference>
<keyword evidence="2" id="KW-1185">Reference proteome</keyword>
<gene>
    <name evidence="1" type="ORF">T03_17997</name>
</gene>
<sequence length="51" mass="5667">MHCLLLHDIFAGRMSLSGMQSSGLHCNQDQDYNPRLRPHPSSCGLNPGILF</sequence>
<accession>A0A0V0YX62</accession>
<evidence type="ECO:0000313" key="2">
    <source>
        <dbReference type="Proteomes" id="UP000054653"/>
    </source>
</evidence>
<proteinExistence type="predicted"/>
<evidence type="ECO:0000313" key="1">
    <source>
        <dbReference type="EMBL" id="KRY04887.1"/>
    </source>
</evidence>
<comment type="caution">
    <text evidence="1">The sequence shown here is derived from an EMBL/GenBank/DDBJ whole genome shotgun (WGS) entry which is preliminary data.</text>
</comment>